<keyword evidence="2 5" id="KW-0540">Nuclease</keyword>
<evidence type="ECO:0000256" key="5">
    <source>
        <dbReference type="HAMAP-Rule" id="MF_00378"/>
    </source>
</evidence>
<dbReference type="Pfam" id="PF13742">
    <property type="entry name" value="tRNA_anti_2"/>
    <property type="match status" value="1"/>
</dbReference>
<dbReference type="Proteomes" id="UP000527860">
    <property type="component" value="Unassembled WGS sequence"/>
</dbReference>
<reference evidence="10 12" key="4">
    <citation type="submission" date="2022-12" db="EMBL/GenBank/DDBJ databases">
        <title>Genome analysis and biological profiling of marine Salinicoccus roseus MOSEL-ME25.</title>
        <authorList>
            <person name="Mirza F.T."/>
            <person name="Xie Y."/>
            <person name="Shinwari Z.K."/>
        </authorList>
    </citation>
    <scope>NUCLEOTIDE SEQUENCE [LARGE SCALE GENOMIC DNA]</scope>
    <source>
        <strain evidence="10 12">MOSEL-ME25</strain>
    </source>
</reference>
<evidence type="ECO:0000256" key="3">
    <source>
        <dbReference type="ARBA" id="ARBA00022801"/>
    </source>
</evidence>
<feature type="domain" description="Exonuclease VII large subunit C-terminal" evidence="7">
    <location>
        <begin position="125"/>
        <end position="436"/>
    </location>
</feature>
<dbReference type="GeneID" id="77844043"/>
<evidence type="ECO:0000259" key="8">
    <source>
        <dbReference type="Pfam" id="PF13742"/>
    </source>
</evidence>
<dbReference type="AlphaFoldDB" id="A0A0C2E9H4"/>
<dbReference type="EMBL" id="JABEVU030000001">
    <property type="protein sequence ID" value="MDB0579041.1"/>
    <property type="molecule type" value="Genomic_DNA"/>
</dbReference>
<dbReference type="InterPro" id="IPR025824">
    <property type="entry name" value="OB-fold_nuc-bd_dom"/>
</dbReference>
<gene>
    <name evidence="5 10" type="primary">xseA</name>
    <name evidence="10" type="ORF">F7P68_0000630</name>
    <name evidence="9" type="ORF">SN16_00620</name>
</gene>
<evidence type="ECO:0000313" key="9">
    <source>
        <dbReference type="EMBL" id="KIH71902.1"/>
    </source>
</evidence>
<dbReference type="EMBL" id="JXII01000001">
    <property type="protein sequence ID" value="KIH71902.1"/>
    <property type="molecule type" value="Genomic_DNA"/>
</dbReference>
<dbReference type="RefSeq" id="WP_040104676.1">
    <property type="nucleotide sequence ID" value="NZ_JABEVU030000001.1"/>
</dbReference>
<dbReference type="InterPro" id="IPR003753">
    <property type="entry name" value="Exonuc_VII_L"/>
</dbReference>
<evidence type="ECO:0000256" key="2">
    <source>
        <dbReference type="ARBA" id="ARBA00022722"/>
    </source>
</evidence>
<dbReference type="GO" id="GO:0006308">
    <property type="term" value="P:DNA catabolic process"/>
    <property type="evidence" value="ECO:0007669"/>
    <property type="project" value="UniProtKB-UniRule"/>
</dbReference>
<evidence type="ECO:0000259" key="7">
    <source>
        <dbReference type="Pfam" id="PF02601"/>
    </source>
</evidence>
<comment type="subcellular location">
    <subcellularLocation>
        <location evidence="5 6">Cytoplasm</location>
    </subcellularLocation>
</comment>
<evidence type="ECO:0000313" key="11">
    <source>
        <dbReference type="Proteomes" id="UP000031546"/>
    </source>
</evidence>
<evidence type="ECO:0000313" key="12">
    <source>
        <dbReference type="Proteomes" id="UP000527860"/>
    </source>
</evidence>
<comment type="caution">
    <text evidence="9">The sequence shown here is derived from an EMBL/GenBank/DDBJ whole genome shotgun (WGS) entry which is preliminary data.</text>
</comment>
<feature type="domain" description="OB-fold nucleic acid binding" evidence="8">
    <location>
        <begin position="7"/>
        <end position="102"/>
    </location>
</feature>
<reference evidence="9 11" key="1">
    <citation type="submission" date="2015-01" db="EMBL/GenBank/DDBJ databases">
        <title>Genome sequences of high lactate-tolerant strain Salinicoccus roseus W12 with industrial interest.</title>
        <authorList>
            <person name="Wang H."/>
            <person name="Yu B."/>
        </authorList>
    </citation>
    <scope>NUCLEOTIDE SEQUENCE [LARGE SCALE GENOMIC DNA]</scope>
    <source>
        <strain evidence="9 11">W12</strain>
    </source>
</reference>
<evidence type="ECO:0000256" key="1">
    <source>
        <dbReference type="ARBA" id="ARBA00022490"/>
    </source>
</evidence>
<comment type="subunit">
    <text evidence="5">Heterooligomer composed of large and small subunits.</text>
</comment>
<dbReference type="HAMAP" id="MF_00378">
    <property type="entry name" value="Exonuc_7_L"/>
    <property type="match status" value="1"/>
</dbReference>
<dbReference type="Pfam" id="PF02601">
    <property type="entry name" value="Exonuc_VII_L"/>
    <property type="match status" value="1"/>
</dbReference>
<reference evidence="10" key="3">
    <citation type="submission" date="2020-04" db="EMBL/GenBank/DDBJ databases">
        <authorList>
            <person name="Tanveer F."/>
            <person name="Xie Y."/>
            <person name="Shinwari Z.K."/>
        </authorList>
    </citation>
    <scope>NUCLEOTIDE SEQUENCE</scope>
    <source>
        <strain evidence="10">MOSEL-ME25</strain>
    </source>
</reference>
<keyword evidence="1 5" id="KW-0963">Cytoplasm</keyword>
<dbReference type="GO" id="GO:0005737">
    <property type="term" value="C:cytoplasm"/>
    <property type="evidence" value="ECO:0007669"/>
    <property type="project" value="UniProtKB-SubCell"/>
</dbReference>
<dbReference type="Proteomes" id="UP000031546">
    <property type="component" value="Unassembled WGS sequence"/>
</dbReference>
<dbReference type="EC" id="3.1.11.6" evidence="5"/>
<dbReference type="OrthoDB" id="9802795at2"/>
<comment type="catalytic activity">
    <reaction evidence="5 6">
        <text>Exonucleolytic cleavage in either 5'- to 3'- or 3'- to 5'-direction to yield nucleoside 5'-phosphates.</text>
        <dbReference type="EC" id="3.1.11.6"/>
    </reaction>
</comment>
<dbReference type="GO" id="GO:0008855">
    <property type="term" value="F:exodeoxyribonuclease VII activity"/>
    <property type="evidence" value="ECO:0007669"/>
    <property type="project" value="UniProtKB-UniRule"/>
</dbReference>
<dbReference type="GO" id="GO:0009318">
    <property type="term" value="C:exodeoxyribonuclease VII complex"/>
    <property type="evidence" value="ECO:0007669"/>
    <property type="project" value="UniProtKB-UniRule"/>
</dbReference>
<dbReference type="STRING" id="45670.SN16_00620"/>
<evidence type="ECO:0000313" key="10">
    <source>
        <dbReference type="EMBL" id="MDB0579041.1"/>
    </source>
</evidence>
<dbReference type="CDD" id="cd04489">
    <property type="entry name" value="ExoVII_LU_OBF"/>
    <property type="match status" value="1"/>
</dbReference>
<comment type="similarity">
    <text evidence="5 6">Belongs to the XseA family.</text>
</comment>
<dbReference type="PANTHER" id="PTHR30008">
    <property type="entry name" value="EXODEOXYRIBONUCLEASE 7 LARGE SUBUNIT"/>
    <property type="match status" value="1"/>
</dbReference>
<keyword evidence="3 5" id="KW-0378">Hydrolase</keyword>
<dbReference type="PANTHER" id="PTHR30008:SF0">
    <property type="entry name" value="EXODEOXYRIBONUCLEASE 7 LARGE SUBUNIT"/>
    <property type="match status" value="1"/>
</dbReference>
<evidence type="ECO:0000256" key="6">
    <source>
        <dbReference type="RuleBase" id="RU004355"/>
    </source>
</evidence>
<proteinExistence type="inferred from homology"/>
<keyword evidence="12" id="KW-1185">Reference proteome</keyword>
<sequence>MENTKYLTVGALTKYLKYKFDQDPYLTRVFLKGELSNVKHHTSGHIFFALKDGSSVIRAIMFSRYANGMKFKPEEGQSVLIEGRVSIFESSGQYQIYAEKMEMDGIGLLFEQLEKDKKQLAEQGYFSKEHKKPLPKYPKTVTIVSSETGAAIKDMLTTLSRRYPLVEVTVINTLMQGTKSRQAVIDNLEYADALGKDIVILARGGGSIEDLWTFNEKEVALKVFDMKTPVITGIGHETDTTLVDYISDMRAPTPTAAAEMAVPDQRDIMERLTQARNFISDRIFRKLDVGRNQLDALSSYYKLKNPDLLYDQQAEKLVTLKDGLDDKMQQSIRERHYRLSALKEGVKYNTPEPAIRRSLEILDDRKSRLDRSMTIRTNESKHNLTRMVESLNSLSPTNVLLRGYSYTTGGGGIIKDAADLQPGDEVQTTFARGSIVSKVTEVNEDDRNQK</sequence>
<dbReference type="GO" id="GO:0003676">
    <property type="term" value="F:nucleic acid binding"/>
    <property type="evidence" value="ECO:0007669"/>
    <property type="project" value="InterPro"/>
</dbReference>
<accession>A0A0C2E9H4</accession>
<dbReference type="InterPro" id="IPR020579">
    <property type="entry name" value="Exonuc_VII_lsu_C"/>
</dbReference>
<protein>
    <recommendedName>
        <fullName evidence="5">Exodeoxyribonuclease 7 large subunit</fullName>
        <ecNumber evidence="5">3.1.11.6</ecNumber>
    </recommendedName>
    <alternativeName>
        <fullName evidence="5">Exodeoxyribonuclease VII large subunit</fullName>
        <shortName evidence="5">Exonuclease VII large subunit</shortName>
    </alternativeName>
</protein>
<reference evidence="12" key="2">
    <citation type="submission" date="2020-04" db="EMBL/GenBank/DDBJ databases">
        <title>Genome analysis and biological profiling of marine Cellulosimicrobium funkei MOSEL-ME6.</title>
        <authorList>
            <person name="Tanveer F."/>
            <person name="Xie Y."/>
            <person name="Shinwari Z.K."/>
        </authorList>
    </citation>
    <scope>NUCLEOTIDE SEQUENCE [LARGE SCALE GENOMIC DNA]</scope>
    <source>
        <strain evidence="12">MOSEL-ME25</strain>
    </source>
</reference>
<comment type="function">
    <text evidence="5">Bidirectionally degrades single-stranded DNA into large acid-insoluble oligonucleotides, which are then degraded further into small acid-soluble oligonucleotides.</text>
</comment>
<keyword evidence="4 5" id="KW-0269">Exonuclease</keyword>
<dbReference type="NCBIfam" id="TIGR00237">
    <property type="entry name" value="xseA"/>
    <property type="match status" value="1"/>
</dbReference>
<evidence type="ECO:0000256" key="4">
    <source>
        <dbReference type="ARBA" id="ARBA00022839"/>
    </source>
</evidence>
<organism evidence="9 11">
    <name type="scientific">Salinicoccus roseus</name>
    <dbReference type="NCBI Taxonomy" id="45670"/>
    <lineage>
        <taxon>Bacteria</taxon>
        <taxon>Bacillati</taxon>
        <taxon>Bacillota</taxon>
        <taxon>Bacilli</taxon>
        <taxon>Bacillales</taxon>
        <taxon>Staphylococcaceae</taxon>
        <taxon>Salinicoccus</taxon>
    </lineage>
</organism>
<name>A0A0C2E9H4_9STAP</name>